<dbReference type="GO" id="GO:0009307">
    <property type="term" value="P:DNA restriction-modification system"/>
    <property type="evidence" value="ECO:0007669"/>
    <property type="project" value="UniProtKB-KW"/>
</dbReference>
<dbReference type="GO" id="GO:0003886">
    <property type="term" value="F:DNA (cytosine-5-)-methyltransferase activity"/>
    <property type="evidence" value="ECO:0007669"/>
    <property type="project" value="UniProtKB-EC"/>
</dbReference>
<dbReference type="REBASE" id="297118">
    <property type="entry name" value="M.RpiECORF51P"/>
</dbReference>
<keyword evidence="5" id="KW-0614">Plasmid</keyword>
<dbReference type="InterPro" id="IPR029063">
    <property type="entry name" value="SAM-dependent_MTases_sf"/>
</dbReference>
<dbReference type="AlphaFoldDB" id="A0AAJ5NFP2"/>
<geneLocation type="plasmid" evidence="5">
    <name>1</name>
</geneLocation>
<organism evidence="5">
    <name type="scientific">Rhodoplanes serenus</name>
    <dbReference type="NCBI Taxonomy" id="200615"/>
    <lineage>
        <taxon>Bacteria</taxon>
        <taxon>Pseudomonadati</taxon>
        <taxon>Pseudomonadota</taxon>
        <taxon>Alphaproteobacteria</taxon>
        <taxon>Hyphomicrobiales</taxon>
        <taxon>Nitrobacteraceae</taxon>
        <taxon>Rhodoplanes</taxon>
    </lineage>
</organism>
<comment type="catalytic activity">
    <reaction evidence="4">
        <text>a 2'-deoxycytidine in DNA + S-adenosyl-L-methionine = a 5-methyl-2'-deoxycytidine in DNA + S-adenosyl-L-homocysteine + H(+)</text>
        <dbReference type="Rhea" id="RHEA:13681"/>
        <dbReference type="Rhea" id="RHEA-COMP:11369"/>
        <dbReference type="Rhea" id="RHEA-COMP:11370"/>
        <dbReference type="ChEBI" id="CHEBI:15378"/>
        <dbReference type="ChEBI" id="CHEBI:57856"/>
        <dbReference type="ChEBI" id="CHEBI:59789"/>
        <dbReference type="ChEBI" id="CHEBI:85452"/>
        <dbReference type="ChEBI" id="CHEBI:85454"/>
        <dbReference type="EC" id="2.1.1.37"/>
    </reaction>
</comment>
<reference evidence="5" key="1">
    <citation type="submission" date="2018-10" db="EMBL/GenBank/DDBJ databases">
        <authorList>
            <person name="Peiro R."/>
            <person name="Begona"/>
            <person name="Cbmso G."/>
            <person name="Lopez M."/>
            <person name="Gonzalez S."/>
            <person name="Sacristan E."/>
            <person name="Castillo E."/>
        </authorList>
    </citation>
    <scope>NUCLEOTIDE SEQUENCE</scope>
    <source>
        <strain evidence="5">Rhod_plasmid</strain>
        <plasmid evidence="5">1</plasmid>
    </source>
</reference>
<keyword evidence="1 5" id="KW-0489">Methyltransferase</keyword>
<evidence type="ECO:0000313" key="5">
    <source>
        <dbReference type="EMBL" id="VCU06603.1"/>
    </source>
</evidence>
<evidence type="ECO:0000256" key="4">
    <source>
        <dbReference type="ARBA" id="ARBA00047422"/>
    </source>
</evidence>
<dbReference type="RefSeq" id="WP_207211386.1">
    <property type="nucleotide sequence ID" value="NZ_LR026982.1"/>
</dbReference>
<protein>
    <submittedName>
        <fullName evidence="5">Modification methylase AplI</fullName>
    </submittedName>
</protein>
<dbReference type="EMBL" id="LR026982">
    <property type="protein sequence ID" value="VCU06603.1"/>
    <property type="molecule type" value="Genomic_DNA"/>
</dbReference>
<proteinExistence type="predicted"/>
<name>A0AAJ5NFP2_9BRAD</name>
<dbReference type="Pfam" id="PF00145">
    <property type="entry name" value="DNA_methylase"/>
    <property type="match status" value="1"/>
</dbReference>
<dbReference type="SUPFAM" id="SSF53335">
    <property type="entry name" value="S-adenosyl-L-methionine-dependent methyltransferases"/>
    <property type="match status" value="1"/>
</dbReference>
<evidence type="ECO:0000256" key="1">
    <source>
        <dbReference type="ARBA" id="ARBA00022603"/>
    </source>
</evidence>
<evidence type="ECO:0000256" key="3">
    <source>
        <dbReference type="ARBA" id="ARBA00022747"/>
    </source>
</evidence>
<evidence type="ECO:0000256" key="2">
    <source>
        <dbReference type="ARBA" id="ARBA00022679"/>
    </source>
</evidence>
<dbReference type="Gene3D" id="3.40.50.150">
    <property type="entry name" value="Vaccinia Virus protein VP39"/>
    <property type="match status" value="1"/>
</dbReference>
<gene>
    <name evidence="5" type="primary">aplIM</name>
    <name evidence="5" type="ORF">RHODPL_RHODPL_00051</name>
</gene>
<dbReference type="GO" id="GO:0032259">
    <property type="term" value="P:methylation"/>
    <property type="evidence" value="ECO:0007669"/>
    <property type="project" value="UniProtKB-KW"/>
</dbReference>
<sequence>MALRVTYYNEIDPFAAAWLRNLISAGHITDGVVDERSIRDVRPADLDGCERAHFFAGIAGWDLALQLAGWPDDAPVWTGSCPCQPFSSAGRGRGTADDRHFWPVWFDLIRECRPPIIFGEQVAAAIRHGWLDLVFDDLEGTGYACRAAIAPACSVGAPHIRERLWWVAYADTAGRREQRRGGLLDRERTAQRDDADGRCALRRMGDAGGAGLAGWPRELGDDGAQRATAQRAGCWSDLVWLPCTDGKARPTQPGLQPLAHGATGRVGRLRAYGNAIVPQVAAAFISAAIKIINEARHA</sequence>
<keyword evidence="2" id="KW-0808">Transferase</keyword>
<dbReference type="InterPro" id="IPR001525">
    <property type="entry name" value="C5_MeTfrase"/>
</dbReference>
<accession>A0AAJ5NFP2</accession>
<keyword evidence="3" id="KW-0680">Restriction system</keyword>